<dbReference type="EMBL" id="LAZR01000573">
    <property type="protein sequence ID" value="KKN63932.1"/>
    <property type="molecule type" value="Genomic_DNA"/>
</dbReference>
<comment type="caution">
    <text evidence="1">The sequence shown here is derived from an EMBL/GenBank/DDBJ whole genome shotgun (WGS) entry which is preliminary data.</text>
</comment>
<reference evidence="1" key="1">
    <citation type="journal article" date="2015" name="Nature">
        <title>Complex archaea that bridge the gap between prokaryotes and eukaryotes.</title>
        <authorList>
            <person name="Spang A."/>
            <person name="Saw J.H."/>
            <person name="Jorgensen S.L."/>
            <person name="Zaremba-Niedzwiedzka K."/>
            <person name="Martijn J."/>
            <person name="Lind A.E."/>
            <person name="van Eijk R."/>
            <person name="Schleper C."/>
            <person name="Guy L."/>
            <person name="Ettema T.J."/>
        </authorList>
    </citation>
    <scope>NUCLEOTIDE SEQUENCE</scope>
</reference>
<accession>A0A0F9SNH7</accession>
<gene>
    <name evidence="1" type="ORF">LCGC14_0496640</name>
</gene>
<evidence type="ECO:0000313" key="1">
    <source>
        <dbReference type="EMBL" id="KKN63932.1"/>
    </source>
</evidence>
<sequence>MYGRPLIYELDSYNTNLSAYGPYIWTYGLTNEQGEVKFDVSMDYDYLQDFLDIFGSVEGINSLEDVVLYLRAFTGDFDWDDLAIDTPDQYLASRNGTVYDGSTKLTNYNTTRLKLQDNTYVEGLIYLGKNHIAAATNDYFTYTIPDPDIGAQFEPLTIHLYVTEANPIPNGQAHTSETISAIRDIKDLEPTSQSVFDDDYRYYANIDFINPSGNVAKTFYKELHEGYNSGYFTIDNETMLSIVNDAGPGVSSIKIQVAESEYYKASPPIFVPVEIKGPNWVKFGEKNTKIDLIDPFINAYGGAFDGDIFAPFESSYDHLIGTLWIDPDFLNSGENSTQDYVEINLEATIIDEFGEEQSFPLREGIMLLPVNLDGLMMFDVGLAEDSFLQGLNPKINLSFDISYNAYDIFNDSRDVDIYLLDLRFEKNPSSNTPNTTWSVYENGWDTQGLGFSIFKASEGIFINTGTVSMGGTEAVDGADYGLEVEYTYDPEISEYYIDSESELLTLLEIESITPLVILNETSTKVTDWTQPYPSSTIMQNQSLIRFGSNPNINNFTSFTVVYKFDFNFGTKKYAKISMGPSLTTNLNVSWVEFELDSGFLPDMGDSSTPLFVRYNQTIIGTNSAGPYSLDYGIDNDNIDQWDDKYFIIYNSSKPIASKNAQNGIPDITFSSSLATDEKAYIIYGIRSQYELGYGFQKVGKSASDSIKLISTNTNKDKIKGTSAISALTLEDPSLYIGLDNSSQETVLELYNIPLLWGPELNLTFKLDPIVVDQISNFPSETNELLINFYYVSQEGYGSYYSDALKVHLNYTDIQPDLESGSYSIYYNKDLQGIYEAFGTGSFDIYISISQINNDSNYIPYVILEQFDYLCDEHFSEMYARQPLDSSGNLDVAAVINTPHFVQLLSRPFIDEFYGESPFDLLNNSQVTISVEDMPYSSLVSLDGVSGDYSFGYLGTMETLDVSPENFYMIPNMGLFTDVYDTEKIIYQDGSVNLYYGSGVETDGAFDYDKRIYMDYENSSIDDYESVISSGVATSWEDTFNITDQFLTTQDITVSGSVLYHQLFDLTNDIIDIDTLEGILGNITGAYFGIQLPDRVSVAHIRTVGTPYVYDLSIQGFPVGDYIDSTSYCNVITSGTSYNFDTRIDSQIMNNTNDISLEFASNGSKYIVFYISEQNAQNYAQNNKVMVDYWAYHTFTEGFDYDISEDPEDPFVTIIDWSYGINSLTSFDMHPDFSLSSSFIVDFSALEWDSVDNNYIQDGVDEITFKPSISTDISSYYYGDANESFSILNIIPDNQFNDTSIFRDIYVEIWDGSDESTTELFSMNDNPIMYGYIFQDVNISFYYWINYTKVAEDLAFKKPEYILVSDSYSFIKVNFVSDQLKYKLGHTPFNYDYLGAGNNAYHITLTVEGQAPIYSYDTTEFNKFVLKIKDNYIYFQDRNFTEAGYISNQTKITISYKFKLQPGLLSEEHFLQIIYPWTNVFETESSYGASDDGTIMYRESYKKLSGSSIISPFEYSLSINDTYSLYLSYRLNYRESYEEKFTIDYSTTLLDFYYMDDDFAQYVSEFSEQSVFIYYYDEFGKQQIMDRNDYNVDTNLHKITLKDNGNTLVTPNPISEFYVSYAASPLDYQVLTHKYYYYYQDELTISDTLNVRNWEVLNGEQHDIIPNFNAYYFDEPVEGNSFPFYNGEASQLSAFLEPNEELIYKLSWALDPDIYNAIKQGDYTSLYINTIFDNYECLDKLTVELYNGTGIMEGFTQIFTIDDLLRWNFNLKIDLPTTTNTLWKIHIIPEFRSDDEYSANNDIGVPEFEFLEWSDNNGEPLLFMNHMLENILFTETALPETVYLFNEKLQYLALPEGVLITWTIEQDQFGQDTYIIQIPNAYLDPSNKSIVKTFSDGDTILIRYNSPVEKAVNIGIEKLYFNKKPYDYANLPSIAEIKLIDTEDIYNYQNFTAPYSYNITLPLTPFNTEYLGTYMEALIDINLTTLQQFATDGYIDFSHLVLSVPNPGYELTVFEIAVIQESAQPSGVVESFNDRVWQYTERENFTSSPTPENDEYVPILLETPLFYNDADQGKWLDYLKIYDDNYNYYSAGISGDDYQLHYNTTSGKFTWNSNFNKFQEYWGMEIQLPALISPNTTLYFEYCTNDSWSADIILRSANINIDSLDLIYNLDYLLDPHYETWYDEIIQNSNYDFNTVQFYSESFKVYDNSSTASYMFETIFDFTTDFVNLSLYEVVATYPNFTFNILKNDSVNYNIDFDINTKNVTITDLIAGDGVLNQFDEIVIVLNFTSGPISDKTRISLSPYFNQTYLVDREATFYDYISFDFERHSYEPSYLFAEDSQTIISDYTSFESIDYSSNVHLSSELQLRDFDTSLSYTNFETFENPYNTIYEADLDFDGEVDYKQEIDIDKDGTIDITKFGIKDPEVEGEFLWYRIIQDFISEEKTHSVDYNPIQMTDWFYLDRTASLFEVHGHYTFARRTSEETVYRYQTTQTRSYSITLDNDLDGYADSYIEYKKVIDNVDTRIESTESTSLVRMWKDDIPSGDFMFKYKAKPTRWKKYVLNRELTPDAIESRDYSQLPYSDKISLKVQQLIYNSYTRVEETSTTEITDQSIQETVTYTDFEEGEPVSVRTYLDSFPSESYKNFRPFKKAVKNMKWAGRSFRVIIITEVKQYEIDTLPFLIIDPQQLNWSTETWGVDSVPLKYDTVYTNTFNGEIDIENIYETTITFNLKNRYSLYSDYLKEDIRQDNFVGDTTFTAKGVLITPKDGLVYYTSDKYAYQSQGHDEAKMEGHLFYYDSDLNGFYETVYVLAPDHDSDGVYDVVSIGYNYDGKHEFAPYKLTKPWSRFADSITTRIYSREITYRGSIYTRSLKSSGIQGILDYLEDHFPGAKTDDFIPRDTIFEIDLIFLML</sequence>
<proteinExistence type="predicted"/>
<name>A0A0F9SNH7_9ZZZZ</name>
<protein>
    <submittedName>
        <fullName evidence="1">Uncharacterized protein</fullName>
    </submittedName>
</protein>
<organism evidence="1">
    <name type="scientific">marine sediment metagenome</name>
    <dbReference type="NCBI Taxonomy" id="412755"/>
    <lineage>
        <taxon>unclassified sequences</taxon>
        <taxon>metagenomes</taxon>
        <taxon>ecological metagenomes</taxon>
    </lineage>
</organism>